<sequence>MHPAFDFNGQTALITGAGNPNGIGFACARLLAELGAKVLISATGKHVFDRQAELRALGFDAFGYVIDLTDRPATDALAQQLGDQHGAIHILINNAGMTQQGQSDADVAFSALDPTDWDLSIARNLTTCFNITHALVPQMLASQYGRIVNISSVTGPLVSNAREAAYSAAKAAMVGMSRSLAIELGPHITVNNVAPGWVATDSQTPSEARAGQHCPAGRSGHADEIAHATVFLASPGASYITGQMLVVDGGNCLQETKGA</sequence>
<dbReference type="PROSITE" id="PS00061">
    <property type="entry name" value="ADH_SHORT"/>
    <property type="match status" value="1"/>
</dbReference>
<evidence type="ECO:0000256" key="2">
    <source>
        <dbReference type="ARBA" id="ARBA00023002"/>
    </source>
</evidence>
<name>A0A839UNE5_9GAMM</name>
<dbReference type="PANTHER" id="PTHR42879:SF2">
    <property type="entry name" value="3-OXOACYL-[ACYL-CARRIER-PROTEIN] REDUCTASE FABG"/>
    <property type="match status" value="1"/>
</dbReference>
<dbReference type="EC" id="1.1.1.100" evidence="3"/>
<accession>A0A839UNE5</accession>
<keyword evidence="4" id="KW-1185">Reference proteome</keyword>
<comment type="similarity">
    <text evidence="1">Belongs to the short-chain dehydrogenases/reductases (SDR) family.</text>
</comment>
<dbReference type="Gene3D" id="3.40.50.720">
    <property type="entry name" value="NAD(P)-binding Rossmann-like Domain"/>
    <property type="match status" value="1"/>
</dbReference>
<reference evidence="3 4" key="1">
    <citation type="submission" date="2020-08" db="EMBL/GenBank/DDBJ databases">
        <title>Genomic Encyclopedia of Type Strains, Phase III (KMG-III): the genomes of soil and plant-associated and newly described type strains.</title>
        <authorList>
            <person name="Whitman W."/>
        </authorList>
    </citation>
    <scope>NUCLEOTIDE SEQUENCE [LARGE SCALE GENOMIC DNA]</scope>
    <source>
        <strain evidence="3 4">CECT 8571</strain>
    </source>
</reference>
<dbReference type="InterPro" id="IPR002347">
    <property type="entry name" value="SDR_fam"/>
</dbReference>
<dbReference type="SUPFAM" id="SSF51735">
    <property type="entry name" value="NAD(P)-binding Rossmann-fold domains"/>
    <property type="match status" value="1"/>
</dbReference>
<protein>
    <submittedName>
        <fullName evidence="3">3-oxoacyl-[acyl-carrier protein] reductase</fullName>
        <ecNumber evidence="3">1.1.1.100</ecNumber>
    </submittedName>
</protein>
<dbReference type="Pfam" id="PF13561">
    <property type="entry name" value="adh_short_C2"/>
    <property type="match status" value="1"/>
</dbReference>
<dbReference type="AlphaFoldDB" id="A0A839UNE5"/>
<dbReference type="InterPro" id="IPR050259">
    <property type="entry name" value="SDR"/>
</dbReference>
<dbReference type="Proteomes" id="UP000559987">
    <property type="component" value="Unassembled WGS sequence"/>
</dbReference>
<evidence type="ECO:0000313" key="3">
    <source>
        <dbReference type="EMBL" id="MBB3166967.1"/>
    </source>
</evidence>
<dbReference type="RefSeq" id="WP_183907306.1">
    <property type="nucleotide sequence ID" value="NZ_JACHXZ010000001.1"/>
</dbReference>
<evidence type="ECO:0000313" key="4">
    <source>
        <dbReference type="Proteomes" id="UP000559987"/>
    </source>
</evidence>
<dbReference type="FunFam" id="3.40.50.720:FF:000173">
    <property type="entry name" value="3-oxoacyl-[acyl-carrier protein] reductase"/>
    <property type="match status" value="1"/>
</dbReference>
<dbReference type="PRINTS" id="PR00081">
    <property type="entry name" value="GDHRDH"/>
</dbReference>
<gene>
    <name evidence="3" type="ORF">FHS30_000143</name>
</gene>
<dbReference type="GO" id="GO:0032787">
    <property type="term" value="P:monocarboxylic acid metabolic process"/>
    <property type="evidence" value="ECO:0007669"/>
    <property type="project" value="UniProtKB-ARBA"/>
</dbReference>
<dbReference type="InterPro" id="IPR036291">
    <property type="entry name" value="NAD(P)-bd_dom_sf"/>
</dbReference>
<dbReference type="InterPro" id="IPR020904">
    <property type="entry name" value="Sc_DH/Rdtase_CS"/>
</dbReference>
<evidence type="ECO:0000256" key="1">
    <source>
        <dbReference type="ARBA" id="ARBA00006484"/>
    </source>
</evidence>
<organism evidence="3 4">
    <name type="scientific">Simiduia aestuariiviva</name>
    <dbReference type="NCBI Taxonomy" id="1510459"/>
    <lineage>
        <taxon>Bacteria</taxon>
        <taxon>Pseudomonadati</taxon>
        <taxon>Pseudomonadota</taxon>
        <taxon>Gammaproteobacteria</taxon>
        <taxon>Cellvibrionales</taxon>
        <taxon>Cellvibrionaceae</taxon>
        <taxon>Simiduia</taxon>
    </lineage>
</organism>
<dbReference type="EMBL" id="JACHXZ010000001">
    <property type="protein sequence ID" value="MBB3166967.1"/>
    <property type="molecule type" value="Genomic_DNA"/>
</dbReference>
<proteinExistence type="inferred from homology"/>
<dbReference type="PANTHER" id="PTHR42879">
    <property type="entry name" value="3-OXOACYL-(ACYL-CARRIER-PROTEIN) REDUCTASE"/>
    <property type="match status" value="1"/>
</dbReference>
<dbReference type="PRINTS" id="PR00080">
    <property type="entry name" value="SDRFAMILY"/>
</dbReference>
<dbReference type="GO" id="GO:0004316">
    <property type="term" value="F:3-oxoacyl-[acyl-carrier-protein] reductase (NADPH) activity"/>
    <property type="evidence" value="ECO:0007669"/>
    <property type="project" value="UniProtKB-EC"/>
</dbReference>
<comment type="caution">
    <text evidence="3">The sequence shown here is derived from an EMBL/GenBank/DDBJ whole genome shotgun (WGS) entry which is preliminary data.</text>
</comment>
<keyword evidence="2 3" id="KW-0560">Oxidoreductase</keyword>